<dbReference type="AlphaFoldDB" id="A0A1G8F6V4"/>
<keyword evidence="3" id="KW-1185">Reference proteome</keyword>
<dbReference type="OrthoDB" id="2679623at2"/>
<dbReference type="EMBL" id="FNCN01000022">
    <property type="protein sequence ID" value="SDH77825.1"/>
    <property type="molecule type" value="Genomic_DNA"/>
</dbReference>
<accession>A0A1G8F6V4</accession>
<dbReference type="GO" id="GO:0003677">
    <property type="term" value="F:DNA binding"/>
    <property type="evidence" value="ECO:0007669"/>
    <property type="project" value="InterPro"/>
</dbReference>
<reference evidence="2 3" key="1">
    <citation type="submission" date="2016-10" db="EMBL/GenBank/DDBJ databases">
        <authorList>
            <person name="de Groot N.N."/>
        </authorList>
    </citation>
    <scope>NUCLEOTIDE SEQUENCE [LARGE SCALE GENOMIC DNA]</scope>
    <source>
        <strain evidence="2 3">CPCC 201354</strain>
    </source>
</reference>
<name>A0A1G8F6V4_9ACTN</name>
<sequence length="143" mass="15854">MSLAERLTRLFRVVVNPEDREPYSLREAAEAISARGTPITDAYLSQLRTGERKTLSLAKAMGIARFFGVPVEYLSVEDDTPEQAALVARVESQLDLLGAILRTGTQQIALRSAELSPEGRKKIARLIEETRSEEGLPARTDDR</sequence>
<dbReference type="InterPro" id="IPR010982">
    <property type="entry name" value="Lambda_DNA-bd_dom_sf"/>
</dbReference>
<evidence type="ECO:0000313" key="3">
    <source>
        <dbReference type="Proteomes" id="UP000198923"/>
    </source>
</evidence>
<evidence type="ECO:0000313" key="2">
    <source>
        <dbReference type="EMBL" id="SDH77825.1"/>
    </source>
</evidence>
<dbReference type="STRING" id="504805.SAMN05421505_12277"/>
<proteinExistence type="predicted"/>
<gene>
    <name evidence="2" type="ORF">SAMN05421505_12277</name>
</gene>
<evidence type="ECO:0000259" key="1">
    <source>
        <dbReference type="PROSITE" id="PS50943"/>
    </source>
</evidence>
<dbReference type="PROSITE" id="PS50943">
    <property type="entry name" value="HTH_CROC1"/>
    <property type="match status" value="1"/>
</dbReference>
<dbReference type="Gene3D" id="1.10.260.40">
    <property type="entry name" value="lambda repressor-like DNA-binding domains"/>
    <property type="match status" value="1"/>
</dbReference>
<organism evidence="2 3">
    <name type="scientific">Sinosporangium album</name>
    <dbReference type="NCBI Taxonomy" id="504805"/>
    <lineage>
        <taxon>Bacteria</taxon>
        <taxon>Bacillati</taxon>
        <taxon>Actinomycetota</taxon>
        <taxon>Actinomycetes</taxon>
        <taxon>Streptosporangiales</taxon>
        <taxon>Streptosporangiaceae</taxon>
        <taxon>Sinosporangium</taxon>
    </lineage>
</organism>
<feature type="domain" description="HTH cro/C1-type" evidence="1">
    <location>
        <begin position="39"/>
        <end position="74"/>
    </location>
</feature>
<dbReference type="Proteomes" id="UP000198923">
    <property type="component" value="Unassembled WGS sequence"/>
</dbReference>
<dbReference type="RefSeq" id="WP_093172679.1">
    <property type="nucleotide sequence ID" value="NZ_FNCN01000022.1"/>
</dbReference>
<protein>
    <recommendedName>
        <fullName evidence="1">HTH cro/C1-type domain-containing protein</fullName>
    </recommendedName>
</protein>
<dbReference type="InterPro" id="IPR001387">
    <property type="entry name" value="Cro/C1-type_HTH"/>
</dbReference>